<dbReference type="InterPro" id="IPR032531">
    <property type="entry name" value="DUF4956"/>
</dbReference>
<dbReference type="Proteomes" id="UP000823960">
    <property type="component" value="Unassembled WGS sequence"/>
</dbReference>
<dbReference type="Pfam" id="PF16316">
    <property type="entry name" value="DUF4956"/>
    <property type="match status" value="1"/>
</dbReference>
<keyword evidence="1" id="KW-1133">Transmembrane helix</keyword>
<sequence length="220" mass="23674">MDSVISVLKQSVEQLGLVEHLTVSYILVSLACAGICALVIYLVYKAFYRGAVYSESFAVLIVMTTIVTAFVVITIGSNLVLSLGMVGALSIVRFRSAVKDPLDVGFLFWGIAAGITSGAGLYPFSLIATAVISVIYILFVTVGRGKRTFVLVVKYDKESDAAVMDSLKKLRYKLRGKAAYGELMELTADIRLKGENASFVESINSVEGVKSAVLVEYTGD</sequence>
<protein>
    <submittedName>
        <fullName evidence="2">DUF4956 domain-containing protein</fullName>
    </submittedName>
</protein>
<organism evidence="2 3">
    <name type="scientific">Candidatus Faeciplasma avium</name>
    <dbReference type="NCBI Taxonomy" id="2840798"/>
    <lineage>
        <taxon>Bacteria</taxon>
        <taxon>Bacillati</taxon>
        <taxon>Bacillota</taxon>
        <taxon>Clostridia</taxon>
        <taxon>Eubacteriales</taxon>
        <taxon>Oscillospiraceae</taxon>
        <taxon>Oscillospiraceae incertae sedis</taxon>
        <taxon>Candidatus Faeciplasma</taxon>
    </lineage>
</organism>
<name>A0A9D1T4M5_9FIRM</name>
<keyword evidence="1" id="KW-0812">Transmembrane</keyword>
<dbReference type="EMBL" id="DVOL01000098">
    <property type="protein sequence ID" value="HIV11397.1"/>
    <property type="molecule type" value="Genomic_DNA"/>
</dbReference>
<evidence type="ECO:0000256" key="1">
    <source>
        <dbReference type="SAM" id="Phobius"/>
    </source>
</evidence>
<reference evidence="2" key="1">
    <citation type="submission" date="2020-10" db="EMBL/GenBank/DDBJ databases">
        <authorList>
            <person name="Gilroy R."/>
        </authorList>
    </citation>
    <scope>NUCLEOTIDE SEQUENCE</scope>
    <source>
        <strain evidence="2">1370</strain>
    </source>
</reference>
<gene>
    <name evidence="2" type="ORF">IAD28_06880</name>
</gene>
<feature type="transmembrane region" description="Helical" evidence="1">
    <location>
        <begin position="23"/>
        <end position="44"/>
    </location>
</feature>
<keyword evidence="1" id="KW-0472">Membrane</keyword>
<evidence type="ECO:0000313" key="2">
    <source>
        <dbReference type="EMBL" id="HIV11397.1"/>
    </source>
</evidence>
<feature type="transmembrane region" description="Helical" evidence="1">
    <location>
        <begin position="106"/>
        <end position="139"/>
    </location>
</feature>
<feature type="transmembrane region" description="Helical" evidence="1">
    <location>
        <begin position="56"/>
        <end position="86"/>
    </location>
</feature>
<comment type="caution">
    <text evidence="2">The sequence shown here is derived from an EMBL/GenBank/DDBJ whole genome shotgun (WGS) entry which is preliminary data.</text>
</comment>
<accession>A0A9D1T4M5</accession>
<proteinExistence type="predicted"/>
<evidence type="ECO:0000313" key="3">
    <source>
        <dbReference type="Proteomes" id="UP000823960"/>
    </source>
</evidence>
<dbReference type="AlphaFoldDB" id="A0A9D1T4M5"/>
<reference evidence="2" key="2">
    <citation type="journal article" date="2021" name="PeerJ">
        <title>Extensive microbial diversity within the chicken gut microbiome revealed by metagenomics and culture.</title>
        <authorList>
            <person name="Gilroy R."/>
            <person name="Ravi A."/>
            <person name="Getino M."/>
            <person name="Pursley I."/>
            <person name="Horton D.L."/>
            <person name="Alikhan N.F."/>
            <person name="Baker D."/>
            <person name="Gharbi K."/>
            <person name="Hall N."/>
            <person name="Watson M."/>
            <person name="Adriaenssens E.M."/>
            <person name="Foster-Nyarko E."/>
            <person name="Jarju S."/>
            <person name="Secka A."/>
            <person name="Antonio M."/>
            <person name="Oren A."/>
            <person name="Chaudhuri R.R."/>
            <person name="La Ragione R."/>
            <person name="Hildebrand F."/>
            <person name="Pallen M.J."/>
        </authorList>
    </citation>
    <scope>NUCLEOTIDE SEQUENCE</scope>
    <source>
        <strain evidence="2">1370</strain>
    </source>
</reference>